<dbReference type="AlphaFoldDB" id="A0A2P8FIQ1"/>
<keyword evidence="2" id="KW-1185">Reference proteome</keyword>
<dbReference type="OrthoDB" id="8135222at2"/>
<organism evidence="1 2">
    <name type="scientific">Shimia abyssi</name>
    <dbReference type="NCBI Taxonomy" id="1662395"/>
    <lineage>
        <taxon>Bacteria</taxon>
        <taxon>Pseudomonadati</taxon>
        <taxon>Pseudomonadota</taxon>
        <taxon>Alphaproteobacteria</taxon>
        <taxon>Rhodobacterales</taxon>
        <taxon>Roseobacteraceae</taxon>
    </lineage>
</organism>
<reference evidence="1 2" key="1">
    <citation type="submission" date="2018-03" db="EMBL/GenBank/DDBJ databases">
        <title>Genomic Encyclopedia of Archaeal and Bacterial Type Strains, Phase II (KMG-II): from individual species to whole genera.</title>
        <authorList>
            <person name="Goeker M."/>
        </authorList>
    </citation>
    <scope>NUCLEOTIDE SEQUENCE [LARGE SCALE GENOMIC DNA]</scope>
    <source>
        <strain evidence="1 2">DSM 100673</strain>
    </source>
</reference>
<evidence type="ECO:0000313" key="2">
    <source>
        <dbReference type="Proteomes" id="UP000240418"/>
    </source>
</evidence>
<dbReference type="Proteomes" id="UP000240418">
    <property type="component" value="Unassembled WGS sequence"/>
</dbReference>
<dbReference type="EMBL" id="PYGJ01000001">
    <property type="protein sequence ID" value="PSL21592.1"/>
    <property type="molecule type" value="Genomic_DNA"/>
</dbReference>
<evidence type="ECO:0000313" key="1">
    <source>
        <dbReference type="EMBL" id="PSL21592.1"/>
    </source>
</evidence>
<proteinExistence type="predicted"/>
<name>A0A2P8FIQ1_9RHOB</name>
<gene>
    <name evidence="1" type="ORF">CLV88_10114</name>
</gene>
<comment type="caution">
    <text evidence="1">The sequence shown here is derived from an EMBL/GenBank/DDBJ whole genome shotgun (WGS) entry which is preliminary data.</text>
</comment>
<sequence length="129" mass="14559">MRGKGCQVARSGFVELVSNPASFEALLLSMSILSKLPQLAVSQPRPEKNTSATRWSIDGFEDPFDHGVLRRHPDFATRAVLDFSFTHPAREARSWFGGQPVMLRDVDWPRIEGRRAVFCRRLPVPICAH</sequence>
<dbReference type="RefSeq" id="WP_106606343.1">
    <property type="nucleotide sequence ID" value="NZ_PYGJ01000001.1"/>
</dbReference>
<accession>A0A2P8FIQ1</accession>
<protein>
    <submittedName>
        <fullName evidence="1">Uncharacterized protein</fullName>
    </submittedName>
</protein>